<dbReference type="GO" id="GO:0005524">
    <property type="term" value="F:ATP binding"/>
    <property type="evidence" value="ECO:0007669"/>
    <property type="project" value="UniProtKB-UniRule"/>
</dbReference>
<feature type="domain" description="Helicase ATP-binding" evidence="6">
    <location>
        <begin position="395"/>
        <end position="573"/>
    </location>
</feature>
<protein>
    <recommendedName>
        <fullName evidence="4">ATP-dependent RNA helicase</fullName>
        <ecNumber evidence="4">3.6.4.13</ecNumber>
    </recommendedName>
</protein>
<dbReference type="GeneID" id="36380924"/>
<dbReference type="STRING" id="34506.A0A090MZ97"/>
<dbReference type="EC" id="3.6.4.13" evidence="4"/>
<feature type="compositionally biased region" description="Basic and acidic residues" evidence="5">
    <location>
        <begin position="14"/>
        <end position="26"/>
    </location>
</feature>
<dbReference type="WBParaSite" id="SRAE_2000321000.1">
    <property type="protein sequence ID" value="SRAE_2000321000.1"/>
    <property type="gene ID" value="WBGene00263431"/>
</dbReference>
<comment type="function">
    <text evidence="4">RNA helicase.</text>
</comment>
<dbReference type="GO" id="GO:0003723">
    <property type="term" value="F:RNA binding"/>
    <property type="evidence" value="ECO:0007669"/>
    <property type="project" value="UniProtKB-UniRule"/>
</dbReference>
<name>A0A090MZ97_STRRB</name>
<organism evidence="7">
    <name type="scientific">Strongyloides ratti</name>
    <name type="common">Parasitic roundworm</name>
    <dbReference type="NCBI Taxonomy" id="34506"/>
    <lineage>
        <taxon>Eukaryota</taxon>
        <taxon>Metazoa</taxon>
        <taxon>Ecdysozoa</taxon>
        <taxon>Nematoda</taxon>
        <taxon>Chromadorea</taxon>
        <taxon>Rhabditida</taxon>
        <taxon>Tylenchina</taxon>
        <taxon>Panagrolaimomorpha</taxon>
        <taxon>Strongyloidoidea</taxon>
        <taxon>Strongyloididae</taxon>
        <taxon>Strongyloides</taxon>
    </lineage>
</organism>
<dbReference type="InterPro" id="IPR011545">
    <property type="entry name" value="DEAD/DEAH_box_helicase_dom"/>
</dbReference>
<evidence type="ECO:0000256" key="1">
    <source>
        <dbReference type="ARBA" id="ARBA00022741"/>
    </source>
</evidence>
<feature type="region of interest" description="Disordered" evidence="5">
    <location>
        <begin position="1"/>
        <end position="36"/>
    </location>
</feature>
<evidence type="ECO:0000313" key="10">
    <source>
        <dbReference type="WormBase" id="SRAE_2000321000"/>
    </source>
</evidence>
<dbReference type="GO" id="GO:0003724">
    <property type="term" value="F:RNA helicase activity"/>
    <property type="evidence" value="ECO:0007669"/>
    <property type="project" value="UniProtKB-EC"/>
</dbReference>
<evidence type="ECO:0000259" key="6">
    <source>
        <dbReference type="PROSITE" id="PS51192"/>
    </source>
</evidence>
<evidence type="ECO:0000256" key="2">
    <source>
        <dbReference type="ARBA" id="ARBA00022801"/>
    </source>
</evidence>
<dbReference type="WormBase" id="SRAE_2000321000">
    <property type="protein sequence ID" value="SRP06290"/>
    <property type="gene ID" value="WBGene00263431"/>
</dbReference>
<evidence type="ECO:0000313" key="9">
    <source>
        <dbReference type="WBParaSite" id="SRAE_2000321000.1"/>
    </source>
</evidence>
<dbReference type="Gene3D" id="3.40.50.300">
    <property type="entry name" value="P-loop containing nucleotide triphosphate hydrolases"/>
    <property type="match status" value="1"/>
</dbReference>
<evidence type="ECO:0000256" key="3">
    <source>
        <dbReference type="ARBA" id="ARBA00022840"/>
    </source>
</evidence>
<dbReference type="EMBL" id="LN609529">
    <property type="protein sequence ID" value="CEF68554.1"/>
    <property type="molecule type" value="Genomic_DNA"/>
</dbReference>
<evidence type="ECO:0000256" key="5">
    <source>
        <dbReference type="SAM" id="MobiDB-lite"/>
    </source>
</evidence>
<dbReference type="RefSeq" id="XP_024507754.1">
    <property type="nucleotide sequence ID" value="XM_024654377.1"/>
</dbReference>
<keyword evidence="4" id="KW-0694">RNA-binding</keyword>
<feature type="compositionally biased region" description="Polar residues" evidence="5">
    <location>
        <begin position="27"/>
        <end position="36"/>
    </location>
</feature>
<dbReference type="SMART" id="SM00487">
    <property type="entry name" value="DEXDc"/>
    <property type="match status" value="1"/>
</dbReference>
<comment type="catalytic activity">
    <reaction evidence="4">
        <text>ATP + H2O = ADP + phosphate + H(+)</text>
        <dbReference type="Rhea" id="RHEA:13065"/>
        <dbReference type="ChEBI" id="CHEBI:15377"/>
        <dbReference type="ChEBI" id="CHEBI:15378"/>
        <dbReference type="ChEBI" id="CHEBI:30616"/>
        <dbReference type="ChEBI" id="CHEBI:43474"/>
        <dbReference type="ChEBI" id="CHEBI:456216"/>
        <dbReference type="EC" id="3.6.4.13"/>
    </reaction>
</comment>
<accession>A0A090MZ97</accession>
<dbReference type="PANTHER" id="PTHR24031">
    <property type="entry name" value="RNA HELICASE"/>
    <property type="match status" value="1"/>
</dbReference>
<comment type="similarity">
    <text evidence="4">Belongs to the DEAD box helicase family.</text>
</comment>
<dbReference type="PROSITE" id="PS51192">
    <property type="entry name" value="HELICASE_ATP_BIND_1"/>
    <property type="match status" value="1"/>
</dbReference>
<keyword evidence="3 4" id="KW-0067">ATP-binding</keyword>
<dbReference type="AlphaFoldDB" id="A0A090MZ97"/>
<dbReference type="Proteomes" id="UP000035682">
    <property type="component" value="Unplaced"/>
</dbReference>
<evidence type="ECO:0000256" key="4">
    <source>
        <dbReference type="RuleBase" id="RU365068"/>
    </source>
</evidence>
<comment type="domain">
    <text evidence="4">The Q motif is unique to and characteristic of the DEAD box family of RNA helicases and controls ATP binding and hydrolysis.</text>
</comment>
<reference evidence="9" key="2">
    <citation type="submission" date="2020-12" db="UniProtKB">
        <authorList>
            <consortium name="WormBaseParasite"/>
        </authorList>
    </citation>
    <scope>IDENTIFICATION</scope>
</reference>
<reference evidence="7 8" key="1">
    <citation type="submission" date="2014-09" db="EMBL/GenBank/DDBJ databases">
        <authorList>
            <person name="Martin A.A."/>
        </authorList>
    </citation>
    <scope>NUCLEOTIDE SEQUENCE</scope>
    <source>
        <strain evidence="8">ED321</strain>
        <strain evidence="7">ED321 Heterogonic</strain>
    </source>
</reference>
<gene>
    <name evidence="7 9 10" type="ORF">SRAE_2000321000</name>
</gene>
<feature type="compositionally biased region" description="Polar residues" evidence="5">
    <location>
        <begin position="1"/>
        <end position="10"/>
    </location>
</feature>
<dbReference type="InterPro" id="IPR014001">
    <property type="entry name" value="Helicase_ATP-bd"/>
</dbReference>
<dbReference type="SUPFAM" id="SSF52540">
    <property type="entry name" value="P-loop containing nucleoside triphosphate hydrolases"/>
    <property type="match status" value="1"/>
</dbReference>
<evidence type="ECO:0000313" key="7">
    <source>
        <dbReference type="EMBL" id="CEF68554.1"/>
    </source>
</evidence>
<sequence>MAYQQYNNVRPHNIRHDQNEINDNHNNRGFNNQNKGSFQFSNNHDYDFYNQNYDNEIVSRGGFDMKSHPHTHKSKTCSSSGSFGIVKGDSADFKCFECSKTISHLEKMPFSFKNLQGIDSIQPFIPKHLEKRNGFTMFNNQNESNKNAENFEKSKCEEIVKADEKEEIEQKLSNESLHVDASKTYKIVSPEVSIPISSPQKTKDDPNYNYFDNYKVVVPSFKIESRREITNYKTTLYDGKNLSNEFEHKNIENNSINDISTEAIVKINNKILEKANDIIQSPVEEKMEITSSTQETRDKNLLSPIEDKFNTIQVSLNKNNVDKVIDIVNNKSEVTSYFENENNKTEENNNVRANITSESYEIYKSWLQINCDEDIINKIIETGYKIPEEIISLTVPTIYKNRDLIFEIVDGQSKYVSFLIPIVDDILKNNFENQLNEPIALILSSSKESVVGISKTTEILINNTKITFAKCFGQYPFRQNLDELKCGCNILASTPGRLIHFLKSGDISLKKIKYLIIDDVNKMLECGFHEIISNILNDYDCSKKENRVNIATITKFSPILNDLLGLIIKDTYTMILKNTTDDLFKFKVRYVEGHINIFEFSKLLTKKFYEMKKNKNSRGISLYVDIPNDTKDTISFDQF</sequence>
<keyword evidence="1 4" id="KW-0547">Nucleotide-binding</keyword>
<dbReference type="InterPro" id="IPR027417">
    <property type="entry name" value="P-loop_NTPase"/>
</dbReference>
<keyword evidence="4 7" id="KW-0347">Helicase</keyword>
<dbReference type="CTD" id="36380924"/>
<dbReference type="Pfam" id="PF00270">
    <property type="entry name" value="DEAD"/>
    <property type="match status" value="1"/>
</dbReference>
<dbReference type="GO" id="GO:0016787">
    <property type="term" value="F:hydrolase activity"/>
    <property type="evidence" value="ECO:0007669"/>
    <property type="project" value="UniProtKB-KW"/>
</dbReference>
<keyword evidence="8" id="KW-1185">Reference proteome</keyword>
<proteinExistence type="inferred from homology"/>
<evidence type="ECO:0000313" key="8">
    <source>
        <dbReference type="Proteomes" id="UP000035682"/>
    </source>
</evidence>
<keyword evidence="2 4" id="KW-0378">Hydrolase</keyword>